<evidence type="ECO:0000313" key="1">
    <source>
        <dbReference type="EMBL" id="UYP19176.1"/>
    </source>
</evidence>
<proteinExistence type="predicted"/>
<keyword evidence="2" id="KW-1185">Reference proteome</keyword>
<evidence type="ECO:0000313" key="2">
    <source>
        <dbReference type="Proteomes" id="UP001156484"/>
    </source>
</evidence>
<dbReference type="Proteomes" id="UP001156484">
    <property type="component" value="Chromosome"/>
</dbReference>
<protein>
    <submittedName>
        <fullName evidence="1">Uncharacterized protein</fullName>
    </submittedName>
</protein>
<accession>A0ACD4DGL3</accession>
<organism evidence="1 2">
    <name type="scientific">Rhodococcus sacchari</name>
    <dbReference type="NCBI Taxonomy" id="2962047"/>
    <lineage>
        <taxon>Bacteria</taxon>
        <taxon>Bacillati</taxon>
        <taxon>Actinomycetota</taxon>
        <taxon>Actinomycetes</taxon>
        <taxon>Mycobacteriales</taxon>
        <taxon>Nocardiaceae</taxon>
        <taxon>Rhodococcus</taxon>
    </lineage>
</organism>
<sequence length="280" mass="29700">MRTLLRKPRVLTVAVLSAAVVLGLAACEGDGQSGIPTETPEPAATETVAEPIAEPEPAVTVGDVPGNPAAVAALQAWTDDYVGDGDIIGKCWMHERERAEEMYSEIDALLKAVQQPGVEGPDAVTWSAGGVDLSVSYNDIAAGYACPYVRMAGREDPDRIHTDEEVHHRVRRFVARAVGEPVHPDDTEERAPLVCPAREIWDPWGTGYPSLPPLAVDPDVPDLADLFGDLDTFDVSDSLVEPIGEEYTSVTIPMSEDGAGGDLVVLLMKGATGYCLGAVA</sequence>
<gene>
    <name evidence="1" type="ORF">OED52_00850</name>
</gene>
<dbReference type="EMBL" id="CP107551">
    <property type="protein sequence ID" value="UYP19176.1"/>
    <property type="molecule type" value="Genomic_DNA"/>
</dbReference>
<reference evidence="1" key="1">
    <citation type="submission" date="2022-10" db="EMBL/GenBank/DDBJ databases">
        <title>Rhodococcus ferula Z13 complete genome.</title>
        <authorList>
            <person name="Long X."/>
            <person name="Zang M."/>
        </authorList>
    </citation>
    <scope>NUCLEOTIDE SEQUENCE</scope>
    <source>
        <strain evidence="1">Z13</strain>
    </source>
</reference>
<name>A0ACD4DGL3_9NOCA</name>